<dbReference type="AlphaFoldDB" id="A0A072P9L0"/>
<evidence type="ECO:0000256" key="2">
    <source>
        <dbReference type="SAM" id="MobiDB-lite"/>
    </source>
</evidence>
<dbReference type="GO" id="GO:0005730">
    <property type="term" value="C:nucleolus"/>
    <property type="evidence" value="ECO:0007669"/>
    <property type="project" value="TreeGrafter"/>
</dbReference>
<dbReference type="Pfam" id="PF12936">
    <property type="entry name" value="Kri1_C"/>
    <property type="match status" value="1"/>
</dbReference>
<dbReference type="HOGENOM" id="CLU_009647_3_0_1"/>
<protein>
    <recommendedName>
        <fullName evidence="3">Kri1-like C-terminal domain-containing protein</fullName>
    </recommendedName>
</protein>
<dbReference type="VEuPathDB" id="FungiDB:A1O9_07548"/>
<dbReference type="PANTHER" id="PTHR14490:SF5">
    <property type="entry name" value="PROTEIN KRI1 HOMOLOG"/>
    <property type="match status" value="1"/>
</dbReference>
<feature type="compositionally biased region" description="Acidic residues" evidence="2">
    <location>
        <begin position="185"/>
        <end position="197"/>
    </location>
</feature>
<dbReference type="EMBL" id="AMGV01000006">
    <property type="protein sequence ID" value="KEF55968.1"/>
    <property type="molecule type" value="Genomic_DNA"/>
</dbReference>
<feature type="region of interest" description="Disordered" evidence="2">
    <location>
        <begin position="239"/>
        <end position="326"/>
    </location>
</feature>
<dbReference type="Proteomes" id="UP000027920">
    <property type="component" value="Unassembled WGS sequence"/>
</dbReference>
<dbReference type="GO" id="GO:0000447">
    <property type="term" value="P:endonucleolytic cleavage in ITS1 to separate SSU-rRNA from 5.8S rRNA and LSU-rRNA from tricistronic rRNA transcript (SSU-rRNA, 5.8S rRNA, LSU-rRNA)"/>
    <property type="evidence" value="ECO:0007669"/>
    <property type="project" value="TreeGrafter"/>
</dbReference>
<dbReference type="InterPro" id="IPR024626">
    <property type="entry name" value="Kri1-like_C"/>
</dbReference>
<organism evidence="4 5">
    <name type="scientific">Exophiala aquamarina CBS 119918</name>
    <dbReference type="NCBI Taxonomy" id="1182545"/>
    <lineage>
        <taxon>Eukaryota</taxon>
        <taxon>Fungi</taxon>
        <taxon>Dikarya</taxon>
        <taxon>Ascomycota</taxon>
        <taxon>Pezizomycotina</taxon>
        <taxon>Eurotiomycetes</taxon>
        <taxon>Chaetothyriomycetidae</taxon>
        <taxon>Chaetothyriales</taxon>
        <taxon>Herpotrichiellaceae</taxon>
        <taxon>Exophiala</taxon>
    </lineage>
</organism>
<dbReference type="GO" id="GO:0030686">
    <property type="term" value="C:90S preribosome"/>
    <property type="evidence" value="ECO:0007669"/>
    <property type="project" value="TreeGrafter"/>
</dbReference>
<sequence length="606" mass="69880">MARELLSSDASDSEDGGAIVVNDHLKVNESFARRFEHNKKREELQKLQDKLGSTSRKRKRDGQNSDTESSSEESTSESDDEGELATENVDAEIMATINAIRSKDPRVYDATSKFYTDTEAADQSQAKPTKEKPMRLQDYHRQNLLNGGTTEEEETENIPLTYNQEQERLKKSIVGEIHAAAHGSDEEDDEESEDSDADFLIAKPVERPSKVEVTLDVDNADKDPETFLSNFMVSRAWAAPTGDTLHPFESDDDEEERRADEFEEAYNLRFEDPAKSNEKLRSHARDMAAKYSVRREEQNPRQKKRESEKEKKEAEKQQRKEDKARLRKLKIEELEEKVRHIKRAAGISTADILPEDWSRFVNDEWDDEQWDAEMQKRFGDKYYAEEDVASGDEASKGKYKLRKPKFEDDIDIKDIVPDFDDEKNDDFSLSNEEQEPVSKRKQAKKAKEERKQDSKKERRIIEQLVDDQLQLELNNSLPESSKSARFRYRETSPKSFGLSSRDILLADDKQLNEFVGLKKLASFRDAEKKRKDLKHLGKKARLRKWRLETFGNEEGVQASELIPKEEVNIQDNQDDGEGDVDIRAGGSRKKRRRKSKKPKDAGSAES</sequence>
<gene>
    <name evidence="4" type="ORF">A1O9_07548</name>
</gene>
<dbReference type="OrthoDB" id="10252032at2759"/>
<evidence type="ECO:0000313" key="4">
    <source>
        <dbReference type="EMBL" id="KEF55968.1"/>
    </source>
</evidence>
<feature type="compositionally biased region" description="Basic and acidic residues" evidence="2">
    <location>
        <begin position="445"/>
        <end position="459"/>
    </location>
</feature>
<comment type="similarity">
    <text evidence="1">Belongs to the KRI1 family.</text>
</comment>
<feature type="compositionally biased region" description="Basic and acidic residues" evidence="2">
    <location>
        <begin position="36"/>
        <end position="49"/>
    </location>
</feature>
<dbReference type="PANTHER" id="PTHR14490">
    <property type="entry name" value="ZINC FINGER, ZZ TYPE"/>
    <property type="match status" value="1"/>
</dbReference>
<feature type="domain" description="Kri1-like C-terminal" evidence="3">
    <location>
        <begin position="461"/>
        <end position="548"/>
    </location>
</feature>
<dbReference type="InterPro" id="IPR018034">
    <property type="entry name" value="Kri1"/>
</dbReference>
<dbReference type="RefSeq" id="XP_013258558.1">
    <property type="nucleotide sequence ID" value="XM_013403104.1"/>
</dbReference>
<feature type="region of interest" description="Disordered" evidence="2">
    <location>
        <begin position="557"/>
        <end position="606"/>
    </location>
</feature>
<feature type="region of interest" description="Disordered" evidence="2">
    <location>
        <begin position="175"/>
        <end position="201"/>
    </location>
</feature>
<accession>A0A072P9L0</accession>
<feature type="compositionally biased region" description="Basic and acidic residues" evidence="2">
    <location>
        <begin position="128"/>
        <end position="138"/>
    </location>
</feature>
<evidence type="ECO:0000313" key="5">
    <source>
        <dbReference type="Proteomes" id="UP000027920"/>
    </source>
</evidence>
<feature type="region of interest" description="Disordered" evidence="2">
    <location>
        <begin position="36"/>
        <end position="90"/>
    </location>
</feature>
<name>A0A072P9L0_9EURO</name>
<keyword evidence="5" id="KW-1185">Reference proteome</keyword>
<evidence type="ECO:0000259" key="3">
    <source>
        <dbReference type="Pfam" id="PF12936"/>
    </source>
</evidence>
<proteinExistence type="inferred from homology"/>
<reference evidence="4 5" key="1">
    <citation type="submission" date="2013-03" db="EMBL/GenBank/DDBJ databases">
        <title>The Genome Sequence of Exophiala aquamarina CBS 119918.</title>
        <authorList>
            <consortium name="The Broad Institute Genomics Platform"/>
            <person name="Cuomo C."/>
            <person name="de Hoog S."/>
            <person name="Gorbushina A."/>
            <person name="Walker B."/>
            <person name="Young S.K."/>
            <person name="Zeng Q."/>
            <person name="Gargeya S."/>
            <person name="Fitzgerald M."/>
            <person name="Haas B."/>
            <person name="Abouelleil A."/>
            <person name="Allen A.W."/>
            <person name="Alvarado L."/>
            <person name="Arachchi H.M."/>
            <person name="Berlin A.M."/>
            <person name="Chapman S.B."/>
            <person name="Gainer-Dewar J."/>
            <person name="Goldberg J."/>
            <person name="Griggs A."/>
            <person name="Gujja S."/>
            <person name="Hansen M."/>
            <person name="Howarth C."/>
            <person name="Imamovic A."/>
            <person name="Ireland A."/>
            <person name="Larimer J."/>
            <person name="McCowan C."/>
            <person name="Murphy C."/>
            <person name="Pearson M."/>
            <person name="Poon T.W."/>
            <person name="Priest M."/>
            <person name="Roberts A."/>
            <person name="Saif S."/>
            <person name="Shea T."/>
            <person name="Sisk P."/>
            <person name="Sykes S."/>
            <person name="Wortman J."/>
            <person name="Nusbaum C."/>
            <person name="Birren B."/>
        </authorList>
    </citation>
    <scope>NUCLEOTIDE SEQUENCE [LARGE SCALE GENOMIC DNA]</scope>
    <source>
        <strain evidence="4 5">CBS 119918</strain>
    </source>
</reference>
<feature type="region of interest" description="Disordered" evidence="2">
    <location>
        <begin position="114"/>
        <end position="138"/>
    </location>
</feature>
<evidence type="ECO:0000256" key="1">
    <source>
        <dbReference type="ARBA" id="ARBA00007473"/>
    </source>
</evidence>
<feature type="compositionally biased region" description="Basic residues" evidence="2">
    <location>
        <begin position="586"/>
        <end position="597"/>
    </location>
</feature>
<feature type="compositionally biased region" description="Basic and acidic residues" evidence="2">
    <location>
        <begin position="269"/>
        <end position="326"/>
    </location>
</feature>
<feature type="region of interest" description="Disordered" evidence="2">
    <location>
        <begin position="417"/>
        <end position="459"/>
    </location>
</feature>
<comment type="caution">
    <text evidence="4">The sequence shown here is derived from an EMBL/GenBank/DDBJ whole genome shotgun (WGS) entry which is preliminary data.</text>
</comment>
<dbReference type="GeneID" id="25282462"/>
<feature type="compositionally biased region" description="Acidic residues" evidence="2">
    <location>
        <begin position="69"/>
        <end position="84"/>
    </location>
</feature>
<dbReference type="STRING" id="1182545.A0A072P9L0"/>
<dbReference type="Pfam" id="PF05178">
    <property type="entry name" value="Kri1"/>
    <property type="match status" value="1"/>
</dbReference>